<dbReference type="Proteomes" id="UP000494170">
    <property type="component" value="Unassembled WGS sequence"/>
</dbReference>
<reference evidence="1 2" key="1">
    <citation type="submission" date="2019-09" db="EMBL/GenBank/DDBJ databases">
        <authorList>
            <person name="Depoorter E."/>
        </authorList>
    </citation>
    <scope>NUCLEOTIDE SEQUENCE [LARGE SCALE GENOMIC DNA]</scope>
    <source>
        <strain evidence="1">LMG 6863</strain>
    </source>
</reference>
<evidence type="ECO:0000313" key="1">
    <source>
        <dbReference type="EMBL" id="VWB07598.1"/>
    </source>
</evidence>
<gene>
    <name evidence="1" type="ORF">BLA6863_00176</name>
</gene>
<protein>
    <submittedName>
        <fullName evidence="1">Uncharacterized protein</fullName>
    </submittedName>
</protein>
<sequence>MSDPQAISGTRRAIKEMADGTIRVQIDIDPRFRSTFWALFPNIDMPVALAPLEANFEHKPSTSATDDHGKHYAMLYKSGWWHNPKVRAALCPSTSISPDERIEAIKHEIYGVFDVDSLSKISPEAFIQWCDEIDIRATLPAAFGDEA</sequence>
<dbReference type="EMBL" id="CABVPY010000001">
    <property type="protein sequence ID" value="VWB07598.1"/>
    <property type="molecule type" value="Genomic_DNA"/>
</dbReference>
<name>A0A6P2GUX7_BURL3</name>
<evidence type="ECO:0000313" key="2">
    <source>
        <dbReference type="Proteomes" id="UP000494170"/>
    </source>
</evidence>
<proteinExistence type="predicted"/>
<organism evidence="1 2">
    <name type="scientific">Burkholderia lata (strain ATCC 17760 / DSM 23089 / LMG 22485 / NCIMB 9086 / R18194 / 383)</name>
    <dbReference type="NCBI Taxonomy" id="482957"/>
    <lineage>
        <taxon>Bacteria</taxon>
        <taxon>Pseudomonadati</taxon>
        <taxon>Pseudomonadota</taxon>
        <taxon>Betaproteobacteria</taxon>
        <taxon>Burkholderiales</taxon>
        <taxon>Burkholderiaceae</taxon>
        <taxon>Burkholderia</taxon>
        <taxon>Burkholderia cepacia complex</taxon>
    </lineage>
</organism>
<dbReference type="RefSeq" id="WP_174936709.1">
    <property type="nucleotide sequence ID" value="NZ_CABVPY010000001.1"/>
</dbReference>
<accession>A0A6P2GUX7</accession>
<dbReference type="AlphaFoldDB" id="A0A6P2GUX7"/>